<sequence length="49" mass="5757">MYRLIGYLRTLCQYTATAKGRHDILDYLYAVVTFFIITALVLVILQFVR</sequence>
<keyword evidence="3" id="KW-1185">Reference proteome</keyword>
<organism evidence="2 3">
    <name type="scientific">Selenomonas infelix ATCC 43532</name>
    <dbReference type="NCBI Taxonomy" id="679201"/>
    <lineage>
        <taxon>Bacteria</taxon>
        <taxon>Bacillati</taxon>
        <taxon>Bacillota</taxon>
        <taxon>Negativicutes</taxon>
        <taxon>Selenomonadales</taxon>
        <taxon>Selenomonadaceae</taxon>
        <taxon>Selenomonas</taxon>
    </lineage>
</organism>
<dbReference type="HOGENOM" id="CLU_213287_1_0_9"/>
<evidence type="ECO:0000313" key="3">
    <source>
        <dbReference type="Proteomes" id="UP000004129"/>
    </source>
</evidence>
<evidence type="ECO:0000313" key="2">
    <source>
        <dbReference type="EMBL" id="EHG22389.1"/>
    </source>
</evidence>
<protein>
    <submittedName>
        <fullName evidence="2">Uncharacterized protein</fullName>
    </submittedName>
</protein>
<dbReference type="EMBL" id="ACZM01000003">
    <property type="protein sequence ID" value="EHG22389.1"/>
    <property type="molecule type" value="Genomic_DNA"/>
</dbReference>
<feature type="transmembrane region" description="Helical" evidence="1">
    <location>
        <begin position="27"/>
        <end position="48"/>
    </location>
</feature>
<dbReference type="PATRIC" id="fig|679201.3.peg.429"/>
<accession>G5GME4</accession>
<reference evidence="2 3" key="1">
    <citation type="submission" date="2011-08" db="EMBL/GenBank/DDBJ databases">
        <title>The Genome Sequence of Selenomonas infelix ATCC 43532.</title>
        <authorList>
            <consortium name="The Broad Institute Genome Sequencing Platform"/>
            <person name="Earl A."/>
            <person name="Ward D."/>
            <person name="Feldgarden M."/>
            <person name="Gevers D."/>
            <person name="Izard J."/>
            <person name="Blanton J.M."/>
            <person name="Baranova O.V."/>
            <person name="Dewhirst F.E."/>
            <person name="Young S.K."/>
            <person name="Zeng Q."/>
            <person name="Gargeya S."/>
            <person name="Fitzgerald M."/>
            <person name="Haas B."/>
            <person name="Abouelleil A."/>
            <person name="Alvarado L."/>
            <person name="Arachchi H.M."/>
            <person name="Berlin A."/>
            <person name="Brown A."/>
            <person name="Chapman S.B."/>
            <person name="Chen Z."/>
            <person name="Dunbar C."/>
            <person name="Freedman E."/>
            <person name="Gearin G."/>
            <person name="Gellesch M."/>
            <person name="Goldberg J."/>
            <person name="Griggs A."/>
            <person name="Gujja S."/>
            <person name="Heiman D."/>
            <person name="Howarth C."/>
            <person name="Larson L."/>
            <person name="Lui A."/>
            <person name="MacDonald P.J.P."/>
            <person name="Montmayeur A."/>
            <person name="Murphy C."/>
            <person name="Neiman D."/>
            <person name="Pearson M."/>
            <person name="Priest M."/>
            <person name="Roberts A."/>
            <person name="Saif S."/>
            <person name="Shea T."/>
            <person name="Shenoy N."/>
            <person name="Sisk P."/>
            <person name="Stolte C."/>
            <person name="Sykes S."/>
            <person name="Wortman J."/>
            <person name="Nusbaum C."/>
            <person name="Birren B."/>
        </authorList>
    </citation>
    <scope>NUCLEOTIDE SEQUENCE [LARGE SCALE GENOMIC DNA]</scope>
    <source>
        <strain evidence="2 3">ATCC 43532</strain>
    </source>
</reference>
<proteinExistence type="predicted"/>
<gene>
    <name evidence="2" type="ORF">HMPREF9334_00425</name>
</gene>
<keyword evidence="1" id="KW-0812">Transmembrane</keyword>
<dbReference type="Proteomes" id="UP000004129">
    <property type="component" value="Unassembled WGS sequence"/>
</dbReference>
<keyword evidence="1" id="KW-1133">Transmembrane helix</keyword>
<name>G5GME4_9FIRM</name>
<dbReference type="STRING" id="679201.HMPREF9334_00425"/>
<keyword evidence="1" id="KW-0472">Membrane</keyword>
<evidence type="ECO:0000256" key="1">
    <source>
        <dbReference type="SAM" id="Phobius"/>
    </source>
</evidence>
<comment type="caution">
    <text evidence="2">The sequence shown here is derived from an EMBL/GenBank/DDBJ whole genome shotgun (WGS) entry which is preliminary data.</text>
</comment>
<dbReference type="AlphaFoldDB" id="G5GME4"/>